<proteinExistence type="inferred from homology"/>
<keyword evidence="5" id="KW-0560">Oxidoreductase</keyword>
<evidence type="ECO:0000259" key="6">
    <source>
        <dbReference type="Pfam" id="PF00441"/>
    </source>
</evidence>
<dbReference type="Proteomes" id="UP001074726">
    <property type="component" value="Unassembled WGS sequence"/>
</dbReference>
<evidence type="ECO:0000313" key="10">
    <source>
        <dbReference type="Proteomes" id="UP001074726"/>
    </source>
</evidence>
<comment type="caution">
    <text evidence="9">The sequence shown here is derived from an EMBL/GenBank/DDBJ whole genome shotgun (WGS) entry which is preliminary data.</text>
</comment>
<dbReference type="Pfam" id="PF00441">
    <property type="entry name" value="Acyl-CoA_dh_1"/>
    <property type="match status" value="1"/>
</dbReference>
<evidence type="ECO:0000256" key="2">
    <source>
        <dbReference type="ARBA" id="ARBA00009347"/>
    </source>
</evidence>
<dbReference type="Gene3D" id="1.10.540.10">
    <property type="entry name" value="Acyl-CoA dehydrogenase/oxidase, N-terminal domain"/>
    <property type="match status" value="1"/>
</dbReference>
<dbReference type="InterPro" id="IPR006091">
    <property type="entry name" value="Acyl-CoA_Oxase/DH_mid-dom"/>
</dbReference>
<dbReference type="Gene3D" id="1.20.140.10">
    <property type="entry name" value="Butyryl-CoA Dehydrogenase, subunit A, domain 3"/>
    <property type="match status" value="1"/>
</dbReference>
<comment type="similarity">
    <text evidence="2 5">Belongs to the acyl-CoA dehydrogenase family.</text>
</comment>
<evidence type="ECO:0000259" key="7">
    <source>
        <dbReference type="Pfam" id="PF02770"/>
    </source>
</evidence>
<evidence type="ECO:0000256" key="1">
    <source>
        <dbReference type="ARBA" id="ARBA00001974"/>
    </source>
</evidence>
<dbReference type="InterPro" id="IPR037069">
    <property type="entry name" value="AcylCoA_DH/ox_N_sf"/>
</dbReference>
<keyword evidence="4 5" id="KW-0274">FAD</keyword>
<keyword evidence="10" id="KW-1185">Reference proteome</keyword>
<comment type="cofactor">
    <cofactor evidence="1 5">
        <name>FAD</name>
        <dbReference type="ChEBI" id="CHEBI:57692"/>
    </cofactor>
</comment>
<evidence type="ECO:0000256" key="5">
    <source>
        <dbReference type="RuleBase" id="RU362125"/>
    </source>
</evidence>
<dbReference type="PANTHER" id="PTHR43884">
    <property type="entry name" value="ACYL-COA DEHYDROGENASE"/>
    <property type="match status" value="1"/>
</dbReference>
<evidence type="ECO:0000259" key="8">
    <source>
        <dbReference type="Pfam" id="PF02771"/>
    </source>
</evidence>
<dbReference type="InterPro" id="IPR009100">
    <property type="entry name" value="AcylCoA_DH/oxidase_NM_dom_sf"/>
</dbReference>
<dbReference type="SUPFAM" id="SSF47203">
    <property type="entry name" value="Acyl-CoA dehydrogenase C-terminal domain-like"/>
    <property type="match status" value="1"/>
</dbReference>
<dbReference type="PROSITE" id="PS00073">
    <property type="entry name" value="ACYL_COA_DH_2"/>
    <property type="match status" value="1"/>
</dbReference>
<accession>A0ABT4CII8</accession>
<reference evidence="9" key="1">
    <citation type="submission" date="2022-08" db="EMBL/GenBank/DDBJ databases">
        <title>Genome sequencing of Nocardioides sp. STR2.</title>
        <authorList>
            <person name="So Y."/>
        </authorList>
    </citation>
    <scope>NUCLEOTIDE SEQUENCE</scope>
    <source>
        <strain evidence="9">STR2</strain>
    </source>
</reference>
<feature type="domain" description="Acyl-CoA oxidase/dehydrogenase middle" evidence="7">
    <location>
        <begin position="217"/>
        <end position="306"/>
    </location>
</feature>
<organism evidence="9 10">
    <name type="scientific">Nocardioides pini</name>
    <dbReference type="NCBI Taxonomy" id="2975053"/>
    <lineage>
        <taxon>Bacteria</taxon>
        <taxon>Bacillati</taxon>
        <taxon>Actinomycetota</taxon>
        <taxon>Actinomycetes</taxon>
        <taxon>Propionibacteriales</taxon>
        <taxon>Nocardioidaceae</taxon>
        <taxon>Nocardioides</taxon>
    </lineage>
</organism>
<dbReference type="EMBL" id="JAPPUX010000006">
    <property type="protein sequence ID" value="MCY4728611.1"/>
    <property type="molecule type" value="Genomic_DNA"/>
</dbReference>
<dbReference type="SUPFAM" id="SSF56645">
    <property type="entry name" value="Acyl-CoA dehydrogenase NM domain-like"/>
    <property type="match status" value="1"/>
</dbReference>
<dbReference type="InterPro" id="IPR009075">
    <property type="entry name" value="AcylCo_DH/oxidase_C"/>
</dbReference>
<feature type="domain" description="Acyl-CoA dehydrogenase/oxidase N-terminal" evidence="8">
    <location>
        <begin position="97"/>
        <end position="209"/>
    </location>
</feature>
<sequence length="455" mass="47180">MSFISSLRPGGRHGLSSRESRDAIGLAVAAVGRLAQSDLIDRVGLRKRAEQAVYSTTRNGFRVATAAGRTFARAGRNTPGARPASAASRGVFDLAPTDDEAMLLEVVRDLAAEVVRPAAAAADEACSPPAGVLTAAQDLGLATLGVPEELGGIMDERSATAGALVAEALAHGDMGLAVATLAPGAVATAIGLWGTDAQQQTYLPAFTGGSGAVPVAALTIAEPTVLFDPFDLATTAVRDGDGFVLDGLKSAVVRGADAELFVVAAMLEGTPALFLVESGADGLEVEADPSMGVRAAGMSRLHLTGVRIGADALLGDTDGTAYTECVRLSRLAWCALAVGTGQAVLDYVKPYVNEREAFGEPISHRQSVAFMVADMAIEVQAMRLLTWKAASRATRGQDHAREVGLARQLCAEKGMRIGLDGVQLLGGHGFVKEHPVERWYRDLRAVGVMEGAVLV</sequence>
<gene>
    <name evidence="9" type="ORF">NYO98_20180</name>
</gene>
<evidence type="ECO:0000256" key="4">
    <source>
        <dbReference type="ARBA" id="ARBA00022827"/>
    </source>
</evidence>
<dbReference type="InterPro" id="IPR006089">
    <property type="entry name" value="Acyl-CoA_DH_CS"/>
</dbReference>
<dbReference type="Pfam" id="PF02771">
    <property type="entry name" value="Acyl-CoA_dh_N"/>
    <property type="match status" value="1"/>
</dbReference>
<protein>
    <submittedName>
        <fullName evidence="9">Acyl-CoA dehydrogenase family protein</fullName>
    </submittedName>
</protein>
<name>A0ABT4CII8_9ACTN</name>
<dbReference type="InterPro" id="IPR013786">
    <property type="entry name" value="AcylCoA_DH/ox_N"/>
</dbReference>
<dbReference type="Gene3D" id="2.40.110.10">
    <property type="entry name" value="Butyryl-CoA Dehydrogenase, subunit A, domain 2"/>
    <property type="match status" value="1"/>
</dbReference>
<dbReference type="RefSeq" id="WP_268113650.1">
    <property type="nucleotide sequence ID" value="NZ_JAPPUX010000006.1"/>
</dbReference>
<evidence type="ECO:0000256" key="3">
    <source>
        <dbReference type="ARBA" id="ARBA00022630"/>
    </source>
</evidence>
<dbReference type="Pfam" id="PF02770">
    <property type="entry name" value="Acyl-CoA_dh_M"/>
    <property type="match status" value="1"/>
</dbReference>
<dbReference type="PANTHER" id="PTHR43884:SF12">
    <property type="entry name" value="ISOVALERYL-COA DEHYDROGENASE, MITOCHONDRIAL-RELATED"/>
    <property type="match status" value="1"/>
</dbReference>
<dbReference type="InterPro" id="IPR036250">
    <property type="entry name" value="AcylCo_DH-like_C"/>
</dbReference>
<feature type="domain" description="Acyl-CoA dehydrogenase/oxidase C-terminal" evidence="6">
    <location>
        <begin position="324"/>
        <end position="452"/>
    </location>
</feature>
<keyword evidence="3 5" id="KW-0285">Flavoprotein</keyword>
<dbReference type="InterPro" id="IPR046373">
    <property type="entry name" value="Acyl-CoA_Oxase/DH_mid-dom_sf"/>
</dbReference>
<evidence type="ECO:0000313" key="9">
    <source>
        <dbReference type="EMBL" id="MCY4728611.1"/>
    </source>
</evidence>